<evidence type="ECO:0000313" key="4">
    <source>
        <dbReference type="Proteomes" id="UP000184404"/>
    </source>
</evidence>
<dbReference type="Pfam" id="PF13181">
    <property type="entry name" value="TPR_8"/>
    <property type="match status" value="1"/>
</dbReference>
<dbReference type="InterPro" id="IPR011990">
    <property type="entry name" value="TPR-like_helical_dom_sf"/>
</dbReference>
<protein>
    <submittedName>
        <fullName evidence="3">Tetratricopeptide repeat-containing protein</fullName>
    </submittedName>
</protein>
<proteinExistence type="predicted"/>
<dbReference type="SUPFAM" id="SSF48452">
    <property type="entry name" value="TPR-like"/>
    <property type="match status" value="1"/>
</dbReference>
<dbReference type="PROSITE" id="PS50005">
    <property type="entry name" value="TPR"/>
    <property type="match status" value="1"/>
</dbReference>
<keyword evidence="2" id="KW-0732">Signal</keyword>
<dbReference type="SUPFAM" id="SSF56935">
    <property type="entry name" value="Porins"/>
    <property type="match status" value="1"/>
</dbReference>
<accession>A0A1M4Y8K0</accession>
<keyword evidence="1" id="KW-0802">TPR repeat</keyword>
<gene>
    <name evidence="3" type="ORF">SAMN02745190_01667</name>
</gene>
<name>A0A1M4Y8K0_9FIRM</name>
<reference evidence="3 4" key="1">
    <citation type="submission" date="2016-11" db="EMBL/GenBank/DDBJ databases">
        <authorList>
            <person name="Jaros S."/>
            <person name="Januszkiewicz K."/>
            <person name="Wedrychowicz H."/>
        </authorList>
    </citation>
    <scope>NUCLEOTIDE SEQUENCE [LARGE SCALE GENOMIC DNA]</scope>
    <source>
        <strain evidence="3 4">DSM 10502</strain>
    </source>
</reference>
<sequence>MSSYTNKISLLAGLMLVESICMPVYASAVNDENGEAFQNMDSLNRLGQEAIKRQDYAEAENYFRRAREEAERNGSRDFIKEMDARRAAMYINSNEPSRAEIILAPYLGRGMDMYMLSDYLMALRFNNKPEEAMAVFERYVTDWSSMPVYGLQNAGDIYLRQKRYEKARDIYLHILTREKAEDVPFVQLGYAYALARLGHYKEAVSAYGKMANVSQRLNNVIAGDGDAFLSEGRVGFARRLYGLLGATESEREEYQLRYALALVNVGKDYDNDALNFRRDELLGDRNFYHEAEGILRRLEKSSNPDIAHDAEVGRYANRLHKGLLADSRRGLKKLLEADAGDAAALAVKSEYERNPQHELKTFYRESLDDDNNRERSAGAAYESYWGNNFYVSREVSRFWLRNGETKAVYWQSASGLRRQFDWGSVYGELTRYSGTGKKYGFRAELEYEFNDLTKLSLEVGRRMHRHAAAVAEGVSENYRSVRLSHILTPRLTVEGSYEWARLSDDNKFRSYSADVEYLLQVRHNFRDKLRAEYSKEKYAEDRAYDSPWRRDDYSVGFARKWDFSKIQTSWELTTGLGWSRDNDEKTSFAPGMRLEYTKGFADNQSLVVGVTLVRYFNKEESDDERKHRKSGYALDISYNWGW</sequence>
<dbReference type="AlphaFoldDB" id="A0A1M4Y8K0"/>
<dbReference type="Gene3D" id="1.25.40.10">
    <property type="entry name" value="Tetratricopeptide repeat domain"/>
    <property type="match status" value="1"/>
</dbReference>
<keyword evidence="4" id="KW-1185">Reference proteome</keyword>
<dbReference type="EMBL" id="FQUG01000006">
    <property type="protein sequence ID" value="SHF02065.1"/>
    <property type="molecule type" value="Genomic_DNA"/>
</dbReference>
<evidence type="ECO:0000256" key="1">
    <source>
        <dbReference type="PROSITE-ProRule" id="PRU00339"/>
    </source>
</evidence>
<dbReference type="STRING" id="1123243.SAMN02745190_01667"/>
<evidence type="ECO:0000313" key="3">
    <source>
        <dbReference type="EMBL" id="SHF02065.1"/>
    </source>
</evidence>
<dbReference type="OrthoDB" id="1660916at2"/>
<organism evidence="3 4">
    <name type="scientific">Schwartzia succinivorans DSM 10502</name>
    <dbReference type="NCBI Taxonomy" id="1123243"/>
    <lineage>
        <taxon>Bacteria</taxon>
        <taxon>Bacillati</taxon>
        <taxon>Bacillota</taxon>
        <taxon>Negativicutes</taxon>
        <taxon>Selenomonadales</taxon>
        <taxon>Selenomonadaceae</taxon>
        <taxon>Schwartzia</taxon>
    </lineage>
</organism>
<feature type="repeat" description="TPR" evidence="1">
    <location>
        <begin position="40"/>
        <end position="73"/>
    </location>
</feature>
<feature type="chain" id="PRO_5038817372" evidence="2">
    <location>
        <begin position="27"/>
        <end position="642"/>
    </location>
</feature>
<feature type="signal peptide" evidence="2">
    <location>
        <begin position="1"/>
        <end position="26"/>
    </location>
</feature>
<dbReference type="SMART" id="SM00028">
    <property type="entry name" value="TPR"/>
    <property type="match status" value="2"/>
</dbReference>
<dbReference type="Proteomes" id="UP000184404">
    <property type="component" value="Unassembled WGS sequence"/>
</dbReference>
<dbReference type="RefSeq" id="WP_072935765.1">
    <property type="nucleotide sequence ID" value="NZ_FQUG01000006.1"/>
</dbReference>
<evidence type="ECO:0000256" key="2">
    <source>
        <dbReference type="SAM" id="SignalP"/>
    </source>
</evidence>
<dbReference type="InterPro" id="IPR019734">
    <property type="entry name" value="TPR_rpt"/>
</dbReference>